<evidence type="ECO:0008006" key="4">
    <source>
        <dbReference type="Google" id="ProtNLM"/>
    </source>
</evidence>
<sequence>MIKTISGVATVLICGGLLSFTARAAEQCPLHSKAVNDSNAIIMLGGTARGPLKQVVVGGFGKDVDLQKRLLGQFDNCGNLLIADSSFDKNEGNVLLNMEQHVVRIPGGWQAEYVISVKVKQQEKMVEVSNKQGTINYQPGKNGNITSSTDVFTLMGKKGFTETTYSHDRHFRLLKSVARSSDHLSNGEYRYQWNRKGNLLTTTSEKSKETYSYDKQERELGLHSVATTAVSTITTVDECQSWDDIGNCTLSYGRETEVFDNNTVKRHISTAYRFEYWPAAAQ</sequence>
<accession>A0ABS4P4G7</accession>
<dbReference type="RefSeq" id="WP_017802895.1">
    <property type="nucleotide sequence ID" value="NZ_JAGGMQ010000001.1"/>
</dbReference>
<protein>
    <recommendedName>
        <fullName evidence="4">YD repeat-containing protein</fullName>
    </recommendedName>
</protein>
<evidence type="ECO:0000313" key="2">
    <source>
        <dbReference type="EMBL" id="MBP2167062.1"/>
    </source>
</evidence>
<keyword evidence="3" id="KW-1185">Reference proteome</keyword>
<dbReference type="Proteomes" id="UP001195624">
    <property type="component" value="Unassembled WGS sequence"/>
</dbReference>
<name>A0ABS4P4G7_9GAMM</name>
<evidence type="ECO:0000313" key="3">
    <source>
        <dbReference type="Proteomes" id="UP001195624"/>
    </source>
</evidence>
<comment type="caution">
    <text evidence="2">The sequence shown here is derived from an EMBL/GenBank/DDBJ whole genome shotgun (WGS) entry which is preliminary data.</text>
</comment>
<reference evidence="3" key="1">
    <citation type="submission" date="2023-07" db="EMBL/GenBank/DDBJ databases">
        <title>Genome mining of underrepresented organisms for secondary metabolites.</title>
        <authorList>
            <person name="D'Agostino P.M."/>
        </authorList>
    </citation>
    <scope>NUCLEOTIDE SEQUENCE [LARGE SCALE GENOMIC DNA]</scope>
    <source>
        <strain evidence="3">WS4403</strain>
    </source>
</reference>
<organism evidence="2 3">
    <name type="scientific">Winslowiella toletana</name>
    <dbReference type="NCBI Taxonomy" id="92490"/>
    <lineage>
        <taxon>Bacteria</taxon>
        <taxon>Pseudomonadati</taxon>
        <taxon>Pseudomonadota</taxon>
        <taxon>Gammaproteobacteria</taxon>
        <taxon>Enterobacterales</taxon>
        <taxon>Erwiniaceae</taxon>
        <taxon>Winslowiella</taxon>
    </lineage>
</organism>
<feature type="chain" id="PRO_5047408403" description="YD repeat-containing protein" evidence="1">
    <location>
        <begin position="25"/>
        <end position="282"/>
    </location>
</feature>
<feature type="signal peptide" evidence="1">
    <location>
        <begin position="1"/>
        <end position="24"/>
    </location>
</feature>
<proteinExistence type="predicted"/>
<keyword evidence="1" id="KW-0732">Signal</keyword>
<evidence type="ECO:0000256" key="1">
    <source>
        <dbReference type="SAM" id="SignalP"/>
    </source>
</evidence>
<dbReference type="Gene3D" id="2.180.10.10">
    <property type="entry name" value="RHS repeat-associated core"/>
    <property type="match status" value="1"/>
</dbReference>
<gene>
    <name evidence="2" type="ORF">J2125_000254</name>
</gene>
<dbReference type="EMBL" id="JAGGMQ010000001">
    <property type="protein sequence ID" value="MBP2167062.1"/>
    <property type="molecule type" value="Genomic_DNA"/>
</dbReference>